<dbReference type="InterPro" id="IPR036425">
    <property type="entry name" value="MoaB/Mog-like_dom_sf"/>
</dbReference>
<protein>
    <recommendedName>
        <fullName evidence="7">Molybdopterin molybdenumtransferase</fullName>
        <ecNumber evidence="7">2.10.1.1</ecNumber>
    </recommendedName>
</protein>
<evidence type="ECO:0000313" key="9">
    <source>
        <dbReference type="EMBL" id="MFB0835384.1"/>
    </source>
</evidence>
<keyword evidence="7" id="KW-0808">Transferase</keyword>
<dbReference type="SUPFAM" id="SSF53218">
    <property type="entry name" value="Molybdenum cofactor biosynthesis proteins"/>
    <property type="match status" value="1"/>
</dbReference>
<dbReference type="InterPro" id="IPR036135">
    <property type="entry name" value="MoeA_linker/N_sf"/>
</dbReference>
<dbReference type="Proteomes" id="UP001575652">
    <property type="component" value="Unassembled WGS sequence"/>
</dbReference>
<keyword evidence="7" id="KW-0479">Metal-binding</keyword>
<dbReference type="Pfam" id="PF00994">
    <property type="entry name" value="MoCF_biosynth"/>
    <property type="match status" value="1"/>
</dbReference>
<evidence type="ECO:0000259" key="8">
    <source>
        <dbReference type="SMART" id="SM00852"/>
    </source>
</evidence>
<comment type="similarity">
    <text evidence="3 7">Belongs to the MoeA family.</text>
</comment>
<organism evidence="9 10">
    <name type="scientific">Arthrobacter halodurans</name>
    <dbReference type="NCBI Taxonomy" id="516699"/>
    <lineage>
        <taxon>Bacteria</taxon>
        <taxon>Bacillati</taxon>
        <taxon>Actinomycetota</taxon>
        <taxon>Actinomycetes</taxon>
        <taxon>Micrococcales</taxon>
        <taxon>Micrococcaceae</taxon>
        <taxon>Arthrobacter</taxon>
    </lineage>
</organism>
<comment type="pathway">
    <text evidence="2 7">Cofactor biosynthesis; molybdopterin biosynthesis.</text>
</comment>
<dbReference type="PANTHER" id="PTHR10192">
    <property type="entry name" value="MOLYBDOPTERIN BIOSYNTHESIS PROTEIN"/>
    <property type="match status" value="1"/>
</dbReference>
<dbReference type="Gene3D" id="3.90.105.10">
    <property type="entry name" value="Molybdopterin biosynthesis moea protein, domain 2"/>
    <property type="match status" value="1"/>
</dbReference>
<dbReference type="EC" id="2.10.1.1" evidence="7"/>
<dbReference type="InterPro" id="IPR036688">
    <property type="entry name" value="MoeA_C_domain_IV_sf"/>
</dbReference>
<dbReference type="Gene3D" id="2.40.340.10">
    <property type="entry name" value="MoeA, C-terminal, domain IV"/>
    <property type="match status" value="1"/>
</dbReference>
<evidence type="ECO:0000256" key="3">
    <source>
        <dbReference type="ARBA" id="ARBA00010763"/>
    </source>
</evidence>
<comment type="catalytic activity">
    <reaction evidence="6">
        <text>adenylyl-molybdopterin + molybdate = Mo-molybdopterin + AMP + H(+)</text>
        <dbReference type="Rhea" id="RHEA:35047"/>
        <dbReference type="ChEBI" id="CHEBI:15378"/>
        <dbReference type="ChEBI" id="CHEBI:36264"/>
        <dbReference type="ChEBI" id="CHEBI:62727"/>
        <dbReference type="ChEBI" id="CHEBI:71302"/>
        <dbReference type="ChEBI" id="CHEBI:456215"/>
        <dbReference type="EC" id="2.10.1.1"/>
    </reaction>
</comment>
<keyword evidence="5 7" id="KW-0501">Molybdenum cofactor biosynthesis</keyword>
<feature type="domain" description="MoaB/Mog" evidence="8">
    <location>
        <begin position="183"/>
        <end position="322"/>
    </location>
</feature>
<accession>A0ABV4UP09</accession>
<sequence length="403" mass="39905">MRGTDWHAARSAAHAAGASVRAILPPAERVGLADAAWRVLDTGLCALHPLPHYASSAMDGWVVAGGGPWILVPARAAGAGLAPGEAAEIVTGGALPAGTTAVLRREHGRPAPAPTGGDGRPGGTLLFAEHDPRPGLDIRPAATESAEGDLLLAAGTRMTPAALAVAALAGHDRLAVAPDVGVALVLTGDEVVTSGLPGPGFVRDGFGPVLPHCVRGLGGTVLSATRIGDDRGATLDAIDGTAARRAAIVVTTGGTGGSSADHLRPAAAALGAEILVDGVAMRPGHPALLGRMPDGRILLCLPGNPLAALVAVATLLEPVLRGAAGRPPSAPRRAASAAAFAPLPGRHRVVPAAWADGAGCALVPAEHIGSAMMRGLADADALLVVPPEGLEAGAPAAYLPLPW</sequence>
<proteinExistence type="inferred from homology"/>
<evidence type="ECO:0000256" key="2">
    <source>
        <dbReference type="ARBA" id="ARBA00005046"/>
    </source>
</evidence>
<dbReference type="InterPro" id="IPR001453">
    <property type="entry name" value="MoaB/Mog_dom"/>
</dbReference>
<evidence type="ECO:0000256" key="7">
    <source>
        <dbReference type="RuleBase" id="RU365090"/>
    </source>
</evidence>
<dbReference type="InterPro" id="IPR005111">
    <property type="entry name" value="MoeA_C_domain_IV"/>
</dbReference>
<evidence type="ECO:0000313" key="10">
    <source>
        <dbReference type="Proteomes" id="UP001575652"/>
    </source>
</evidence>
<comment type="cofactor">
    <cofactor evidence="7">
        <name>Mg(2+)</name>
        <dbReference type="ChEBI" id="CHEBI:18420"/>
    </cofactor>
</comment>
<dbReference type="InterPro" id="IPR005110">
    <property type="entry name" value="MoeA_linker/N"/>
</dbReference>
<evidence type="ECO:0000256" key="4">
    <source>
        <dbReference type="ARBA" id="ARBA00022505"/>
    </source>
</evidence>
<dbReference type="Gene3D" id="2.170.190.11">
    <property type="entry name" value="Molybdopterin biosynthesis moea protein, domain 3"/>
    <property type="match status" value="1"/>
</dbReference>
<evidence type="ECO:0000256" key="1">
    <source>
        <dbReference type="ARBA" id="ARBA00002901"/>
    </source>
</evidence>
<name>A0ABV4UP09_9MICC</name>
<dbReference type="SMART" id="SM00852">
    <property type="entry name" value="MoCF_biosynth"/>
    <property type="match status" value="1"/>
</dbReference>
<keyword evidence="10" id="KW-1185">Reference proteome</keyword>
<dbReference type="Pfam" id="PF03454">
    <property type="entry name" value="MoeA_C"/>
    <property type="match status" value="1"/>
</dbReference>
<dbReference type="CDD" id="cd00887">
    <property type="entry name" value="MoeA"/>
    <property type="match status" value="1"/>
</dbReference>
<comment type="function">
    <text evidence="1 7">Catalyzes the insertion of molybdate into adenylated molybdopterin with the concomitant release of AMP.</text>
</comment>
<reference evidence="9 10" key="1">
    <citation type="submission" date="2024-09" db="EMBL/GenBank/DDBJ databases">
        <authorList>
            <person name="Salinas-Garcia M.A."/>
            <person name="Prieme A."/>
        </authorList>
    </citation>
    <scope>NUCLEOTIDE SEQUENCE [LARGE SCALE GENOMIC DNA]</scope>
    <source>
        <strain evidence="9 10">DSM 21081</strain>
    </source>
</reference>
<evidence type="ECO:0000256" key="5">
    <source>
        <dbReference type="ARBA" id="ARBA00023150"/>
    </source>
</evidence>
<comment type="caution">
    <text evidence="9">The sequence shown here is derived from an EMBL/GenBank/DDBJ whole genome shotgun (WGS) entry which is preliminary data.</text>
</comment>
<evidence type="ECO:0000256" key="6">
    <source>
        <dbReference type="ARBA" id="ARBA00047317"/>
    </source>
</evidence>
<dbReference type="PANTHER" id="PTHR10192:SF5">
    <property type="entry name" value="GEPHYRIN"/>
    <property type="match status" value="1"/>
</dbReference>
<dbReference type="Gene3D" id="3.40.980.10">
    <property type="entry name" value="MoaB/Mog-like domain"/>
    <property type="match status" value="1"/>
</dbReference>
<dbReference type="Pfam" id="PF03453">
    <property type="entry name" value="MoeA_N"/>
    <property type="match status" value="1"/>
</dbReference>
<gene>
    <name evidence="9" type="ORF">ACETWP_12365</name>
</gene>
<keyword evidence="4 7" id="KW-0500">Molybdenum</keyword>
<dbReference type="SUPFAM" id="SSF63867">
    <property type="entry name" value="MoeA C-terminal domain-like"/>
    <property type="match status" value="1"/>
</dbReference>
<dbReference type="InterPro" id="IPR038987">
    <property type="entry name" value="MoeA-like"/>
</dbReference>
<dbReference type="SUPFAM" id="SSF63882">
    <property type="entry name" value="MoeA N-terminal region -like"/>
    <property type="match status" value="1"/>
</dbReference>
<dbReference type="EMBL" id="JBHDLJ010000010">
    <property type="protein sequence ID" value="MFB0835384.1"/>
    <property type="molecule type" value="Genomic_DNA"/>
</dbReference>
<dbReference type="RefSeq" id="WP_373972557.1">
    <property type="nucleotide sequence ID" value="NZ_JBHDLJ010000010.1"/>
</dbReference>
<keyword evidence="7" id="KW-0460">Magnesium</keyword>